<accession>A8PBI9</accession>
<proteinExistence type="predicted"/>
<gene>
    <name evidence="1" type="ORF">Bm1_21280</name>
</gene>
<sequence>MIERIFRQLTNLGENLEQTSIELTIEEKLPLWVLDEVYKRKELDPDWSVGKFDNA</sequence>
<dbReference type="AlphaFoldDB" id="A8PBI9"/>
<protein>
    <submittedName>
        <fullName evidence="1">Gag protein, putative</fullName>
    </submittedName>
</protein>
<name>A8PBI9_BRUMA</name>
<dbReference type="EMBL" id="DS239016">
    <property type="protein sequence ID" value="EDP35435.1"/>
    <property type="molecule type" value="Genomic_DNA"/>
</dbReference>
<evidence type="ECO:0000313" key="1">
    <source>
        <dbReference type="EMBL" id="EDP35435.1"/>
    </source>
</evidence>
<reference evidence="1" key="1">
    <citation type="journal article" date="2007" name="Science">
        <title>Draft genome of the filarial nematode parasite Brugia malayi.</title>
        <authorList>
            <person name="Ghedin E."/>
            <person name="Wang S."/>
            <person name="Spiro D."/>
            <person name="Caler E."/>
            <person name="Zhao Q."/>
            <person name="Crabtree J."/>
            <person name="Allen J.E."/>
            <person name="Delcher A.L."/>
            <person name="Guiliano D.B."/>
            <person name="Miranda-Saavedra D."/>
            <person name="Angiuoli S.V."/>
            <person name="Creasy T."/>
            <person name="Amedeo P."/>
            <person name="Haas B."/>
            <person name="El-Sayed N.M."/>
            <person name="Wortman J.R."/>
            <person name="Feldblyum T."/>
            <person name="Tallon L."/>
            <person name="Schatz M."/>
            <person name="Shumway M."/>
            <person name="Koo H."/>
            <person name="Salzberg S.L."/>
            <person name="Schobel S."/>
            <person name="Pertea M."/>
            <person name="Pop M."/>
            <person name="White O."/>
            <person name="Barton G.J."/>
            <person name="Carlow C.K."/>
            <person name="Crawford M.J."/>
            <person name="Daub J."/>
            <person name="Dimmic M.W."/>
            <person name="Estes C.F."/>
            <person name="Foster J.M."/>
            <person name="Ganatra M."/>
            <person name="Gregory W.F."/>
            <person name="Johnson N.M."/>
            <person name="Jin J."/>
            <person name="Komuniecki R."/>
            <person name="Korf I."/>
            <person name="Kumar S."/>
            <person name="Laney S."/>
            <person name="Li B.W."/>
            <person name="Li W."/>
            <person name="Lindblom T.H."/>
            <person name="Lustigman S."/>
            <person name="Ma D."/>
            <person name="Maina C.V."/>
            <person name="Martin D.M."/>
            <person name="McCarter J.P."/>
            <person name="McReynolds L."/>
            <person name="Mitreva M."/>
            <person name="Nutman T.B."/>
            <person name="Parkinson J."/>
            <person name="Peregrin-Alvarez J.M."/>
            <person name="Poole C."/>
            <person name="Ren Q."/>
            <person name="Saunders L."/>
            <person name="Sluder A.E."/>
            <person name="Smith K."/>
            <person name="Stanke M."/>
            <person name="Unnasch T.R."/>
            <person name="Ware J."/>
            <person name="Wei A.D."/>
            <person name="Weil G."/>
            <person name="Williams D.J."/>
            <person name="Zhang Y."/>
            <person name="Williams S.A."/>
            <person name="Fraser-Liggett C."/>
            <person name="Slatko B."/>
            <person name="Blaxter M.L."/>
            <person name="Scott A.L."/>
        </authorList>
    </citation>
    <scope>NUCLEOTIDE SEQUENCE [LARGE SCALE GENOMIC DNA]</scope>
</reference>
<organism evidence="1">
    <name type="scientific">Brugia malayi</name>
    <name type="common">Filarial nematode worm</name>
    <dbReference type="NCBI Taxonomy" id="6279"/>
    <lineage>
        <taxon>Eukaryota</taxon>
        <taxon>Metazoa</taxon>
        <taxon>Ecdysozoa</taxon>
        <taxon>Nematoda</taxon>
        <taxon>Chromadorea</taxon>
        <taxon>Rhabditida</taxon>
        <taxon>Spirurina</taxon>
        <taxon>Spiruromorpha</taxon>
        <taxon>Filarioidea</taxon>
        <taxon>Onchocercidae</taxon>
        <taxon>Brugia</taxon>
    </lineage>
</organism>